<evidence type="ECO:0000256" key="4">
    <source>
        <dbReference type="ARBA" id="ARBA00022723"/>
    </source>
</evidence>
<dbReference type="Pfam" id="PF05023">
    <property type="entry name" value="Phytochelatin"/>
    <property type="match status" value="1"/>
</dbReference>
<dbReference type="EC" id="2.3.2.15" evidence="1"/>
<proteinExistence type="predicted"/>
<feature type="region of interest" description="Disordered" evidence="5">
    <location>
        <begin position="260"/>
        <end position="294"/>
    </location>
</feature>
<evidence type="ECO:0000259" key="6">
    <source>
        <dbReference type="PROSITE" id="PS51443"/>
    </source>
</evidence>
<dbReference type="GO" id="GO:0046938">
    <property type="term" value="P:phytochelatin biosynthetic process"/>
    <property type="evidence" value="ECO:0007669"/>
    <property type="project" value="InterPro"/>
</dbReference>
<evidence type="ECO:0000256" key="1">
    <source>
        <dbReference type="ARBA" id="ARBA00012468"/>
    </source>
</evidence>
<dbReference type="GO" id="GO:0098849">
    <property type="term" value="P:cellular detoxification of cadmium ion"/>
    <property type="evidence" value="ECO:0007669"/>
    <property type="project" value="TreeGrafter"/>
</dbReference>
<keyword evidence="3 7" id="KW-0808">Transferase</keyword>
<dbReference type="GO" id="GO:0010273">
    <property type="term" value="P:detoxification of copper ion"/>
    <property type="evidence" value="ECO:0007669"/>
    <property type="project" value="TreeGrafter"/>
</dbReference>
<gene>
    <name evidence="7" type="ORF">TSPGSL018_3285</name>
</gene>
<dbReference type="FunFam" id="3.90.70.30:FF:000001">
    <property type="entry name" value="Glutathione gamma-glutamylcysteinyltransferase 1"/>
    <property type="match status" value="1"/>
</dbReference>
<reference evidence="7" key="1">
    <citation type="submission" date="2014-05" db="EMBL/GenBank/DDBJ databases">
        <title>The transcriptome of the halophilic microalga Tetraselmis sp. GSL018 isolated from the Great Salt Lake, Utah.</title>
        <authorList>
            <person name="Jinkerson R.E."/>
            <person name="D'Adamo S."/>
            <person name="Posewitz M.C."/>
        </authorList>
    </citation>
    <scope>NUCLEOTIDE SEQUENCE</scope>
    <source>
        <strain evidence="7">GSL018</strain>
    </source>
</reference>
<name>A0A061RJX9_9CHLO</name>
<dbReference type="InterPro" id="IPR038765">
    <property type="entry name" value="Papain-like_cys_pep_sf"/>
</dbReference>
<dbReference type="AlphaFoldDB" id="A0A061RJX9"/>
<dbReference type="InterPro" id="IPR007719">
    <property type="entry name" value="PCS_N"/>
</dbReference>
<keyword evidence="4" id="KW-0479">Metal-binding</keyword>
<evidence type="ECO:0000313" key="7">
    <source>
        <dbReference type="EMBL" id="JAC70821.1"/>
    </source>
</evidence>
<feature type="compositionally biased region" description="Low complexity" evidence="5">
    <location>
        <begin position="260"/>
        <end position="286"/>
    </location>
</feature>
<dbReference type="GO" id="GO:0016756">
    <property type="term" value="F:glutathione gamma-glutamylcysteinyltransferase activity"/>
    <property type="evidence" value="ECO:0007669"/>
    <property type="project" value="UniProtKB-EC"/>
</dbReference>
<dbReference type="PROSITE" id="PS51443">
    <property type="entry name" value="PCS"/>
    <property type="match status" value="1"/>
</dbReference>
<organism evidence="7">
    <name type="scientific">Tetraselmis sp. GSL018</name>
    <dbReference type="NCBI Taxonomy" id="582737"/>
    <lineage>
        <taxon>Eukaryota</taxon>
        <taxon>Viridiplantae</taxon>
        <taxon>Chlorophyta</taxon>
        <taxon>core chlorophytes</taxon>
        <taxon>Chlorodendrophyceae</taxon>
        <taxon>Chlorodendrales</taxon>
        <taxon>Chlorodendraceae</taxon>
        <taxon>Tetraselmis</taxon>
    </lineage>
</organism>
<protein>
    <recommendedName>
        <fullName evidence="1">glutathione gamma-glutamylcysteinyltransferase</fullName>
        <ecNumber evidence="1">2.3.2.15</ecNumber>
    </recommendedName>
</protein>
<dbReference type="GO" id="GO:0046872">
    <property type="term" value="F:metal ion binding"/>
    <property type="evidence" value="ECO:0007669"/>
    <property type="project" value="UniProtKB-KW"/>
</dbReference>
<dbReference type="EMBL" id="GBEZ01015333">
    <property type="protein sequence ID" value="JAC70821.1"/>
    <property type="molecule type" value="Transcribed_RNA"/>
</dbReference>
<evidence type="ECO:0000256" key="3">
    <source>
        <dbReference type="ARBA" id="ARBA00022679"/>
    </source>
</evidence>
<keyword evidence="2" id="KW-0104">Cadmium</keyword>
<evidence type="ECO:0000256" key="5">
    <source>
        <dbReference type="SAM" id="MobiDB-lite"/>
    </source>
</evidence>
<sequence length="294" mass="32485">MSKSLPDFTRYKRVLPEPSVGFSTKEGRTLFKKALQDGTMECYFPLAEQFTTQAEPAYCGLSTLVMVLNALAVDPRRRWKGIWRWYDENLLDCCVPLEIVQSQGVVMKEWACLARCQGLEVEEHSYDALSLEDFRAMLLEHCSRDGSFLVATYSRKELNQIGDGHFSPIAGYHAESDMVLILDVARFKYPPHWVPASVLHAAMAHRDKTTGNPRGLLVVRPSLPPSVLLTCGSPRRCGAPCSRCRCRRRCSSSRCAAAAASSPARAAPRPSRSRGPSCCGRCAGSPFSGSCPSF</sequence>
<dbReference type="PANTHER" id="PTHR33447">
    <property type="entry name" value="GLUTATHIONE GAMMA-GLUTAMYLCYSTEINYLTRANSFERASE"/>
    <property type="match status" value="1"/>
</dbReference>
<accession>A0A061RJX9</accession>
<evidence type="ECO:0000256" key="2">
    <source>
        <dbReference type="ARBA" id="ARBA00022539"/>
    </source>
</evidence>
<dbReference type="InterPro" id="IPR040409">
    <property type="entry name" value="PCS-like"/>
</dbReference>
<dbReference type="Gene3D" id="3.90.70.30">
    <property type="entry name" value="Phytochelatin synthase, N-terminal domain"/>
    <property type="match status" value="1"/>
</dbReference>
<dbReference type="SUPFAM" id="SSF54001">
    <property type="entry name" value="Cysteine proteinases"/>
    <property type="match status" value="1"/>
</dbReference>
<dbReference type="PANTHER" id="PTHR33447:SF2">
    <property type="entry name" value="GLUTATHIONE GAMMA-GLUTAMYLCYSTEINYLTRANSFERASE"/>
    <property type="match status" value="1"/>
</dbReference>
<dbReference type="InterPro" id="IPR038156">
    <property type="entry name" value="PCS_N_sf"/>
</dbReference>
<feature type="domain" description="Peptidase C83" evidence="6">
    <location>
        <begin position="5"/>
        <end position="224"/>
    </location>
</feature>